<protein>
    <submittedName>
        <fullName evidence="1">Drought-induced protein 1</fullName>
    </submittedName>
</protein>
<organism evidence="1 3">
    <name type="scientific">Musa troglodytarum</name>
    <name type="common">fe'i banana</name>
    <dbReference type="NCBI Taxonomy" id="320322"/>
    <lineage>
        <taxon>Eukaryota</taxon>
        <taxon>Viridiplantae</taxon>
        <taxon>Streptophyta</taxon>
        <taxon>Embryophyta</taxon>
        <taxon>Tracheophyta</taxon>
        <taxon>Spermatophyta</taxon>
        <taxon>Magnoliopsida</taxon>
        <taxon>Liliopsida</taxon>
        <taxon>Zingiberales</taxon>
        <taxon>Musaceae</taxon>
        <taxon>Musa</taxon>
    </lineage>
</organism>
<accession>A0A9E7KAI7</accession>
<dbReference type="PANTHER" id="PTHR34687:SF1">
    <property type="entry name" value="CHAPERONE PROTEIN DNAJ-LIKE PROTEIN"/>
    <property type="match status" value="1"/>
</dbReference>
<evidence type="ECO:0000313" key="2">
    <source>
        <dbReference type="EMBL" id="URE12669.1"/>
    </source>
</evidence>
<sequence length="200" mass="21485">MHACMHAELSRSNEDACNNDRFNPSGEDFSALQVERSRERRVLRATRSLVLRDPLKHVNVFHLLPCVPCDGSRLLLKRWPSSRRQRTASFNPRRLCLLSRGSRMGPLVLASQLAAGLGVLAGAAIVKSAMESGPMAGGLPRCATCNGTGRVACLCSRWSDGDVGCRSCAGSGMMLCRSCGGSGSGRTLPIQVPMRSTRSP</sequence>
<keyword evidence="3" id="KW-1185">Reference proteome</keyword>
<dbReference type="EMBL" id="CP097508">
    <property type="protein sequence ID" value="URE12669.1"/>
    <property type="molecule type" value="Genomic_DNA"/>
</dbReference>
<evidence type="ECO:0000313" key="3">
    <source>
        <dbReference type="Proteomes" id="UP001055439"/>
    </source>
</evidence>
<name>A0A9E7KAI7_9LILI</name>
<reference evidence="1" key="1">
    <citation type="submission" date="2022-05" db="EMBL/GenBank/DDBJ databases">
        <title>The Musa troglodytarum L. genome provides insights into the mechanism of non-climacteric behaviour and enrichment of carotenoids.</title>
        <authorList>
            <person name="Wang J."/>
        </authorList>
    </citation>
    <scope>NUCLEOTIDE SEQUENCE</scope>
    <source>
        <tissue evidence="1">Leaf</tissue>
    </source>
</reference>
<gene>
    <name evidence="2" type="ORF">MUK42_17993</name>
    <name evidence="1" type="ORF">MUK42_23657</name>
</gene>
<dbReference type="OrthoDB" id="525163at2759"/>
<dbReference type="EMBL" id="CP097508">
    <property type="protein sequence ID" value="URE10416.1"/>
    <property type="molecule type" value="Genomic_DNA"/>
</dbReference>
<dbReference type="Proteomes" id="UP001055439">
    <property type="component" value="Chromosome 6"/>
</dbReference>
<evidence type="ECO:0000313" key="1">
    <source>
        <dbReference type="EMBL" id="URE10416.1"/>
    </source>
</evidence>
<dbReference type="PANTHER" id="PTHR34687">
    <property type="entry name" value="CHAPERONE PROTEIN DNAJ-LIKE PROTEIN"/>
    <property type="match status" value="1"/>
</dbReference>
<proteinExistence type="predicted"/>
<dbReference type="AlphaFoldDB" id="A0A9E7KAI7"/>